<feature type="region of interest" description="Disordered" evidence="4">
    <location>
        <begin position="1805"/>
        <end position="1834"/>
    </location>
</feature>
<proteinExistence type="inferred from homology"/>
<feature type="compositionally biased region" description="Basic and acidic residues" evidence="4">
    <location>
        <begin position="1193"/>
        <end position="1216"/>
    </location>
</feature>
<evidence type="ECO:0000256" key="4">
    <source>
        <dbReference type="SAM" id="MobiDB-lite"/>
    </source>
</evidence>
<organism evidence="7 8">
    <name type="scientific">Klebsormidium nitens</name>
    <name type="common">Green alga</name>
    <name type="synonym">Ulothrix nitens</name>
    <dbReference type="NCBI Taxonomy" id="105231"/>
    <lineage>
        <taxon>Eukaryota</taxon>
        <taxon>Viridiplantae</taxon>
        <taxon>Streptophyta</taxon>
        <taxon>Klebsormidiophyceae</taxon>
        <taxon>Klebsormidiales</taxon>
        <taxon>Klebsormidiaceae</taxon>
        <taxon>Klebsormidium</taxon>
    </lineage>
</organism>
<dbReference type="Pfam" id="PF06101">
    <property type="entry name" value="Vps62"/>
    <property type="match status" value="2"/>
</dbReference>
<dbReference type="GO" id="GO:0045053">
    <property type="term" value="P:protein retention in Golgi apparatus"/>
    <property type="evidence" value="ECO:0000318"/>
    <property type="project" value="GO_Central"/>
</dbReference>
<name>A0A1Y1ICW5_KLENI</name>
<feature type="region of interest" description="Disordered" evidence="4">
    <location>
        <begin position="756"/>
        <end position="800"/>
    </location>
</feature>
<feature type="compositionally biased region" description="Polar residues" evidence="4">
    <location>
        <begin position="1825"/>
        <end position="1834"/>
    </location>
</feature>
<feature type="compositionally biased region" description="Basic and acidic residues" evidence="4">
    <location>
        <begin position="756"/>
        <end position="766"/>
    </location>
</feature>
<reference evidence="7 8" key="1">
    <citation type="journal article" date="2014" name="Nat. Commun.">
        <title>Klebsormidium flaccidum genome reveals primary factors for plant terrestrial adaptation.</title>
        <authorList>
            <person name="Hori K."/>
            <person name="Maruyama F."/>
            <person name="Fujisawa T."/>
            <person name="Togashi T."/>
            <person name="Yamamoto N."/>
            <person name="Seo M."/>
            <person name="Sato S."/>
            <person name="Yamada T."/>
            <person name="Mori H."/>
            <person name="Tajima N."/>
            <person name="Moriyama T."/>
            <person name="Ikeuchi M."/>
            <person name="Watanabe M."/>
            <person name="Wada H."/>
            <person name="Kobayashi K."/>
            <person name="Saito M."/>
            <person name="Masuda T."/>
            <person name="Sasaki-Sekimoto Y."/>
            <person name="Mashiguchi K."/>
            <person name="Awai K."/>
            <person name="Shimojima M."/>
            <person name="Masuda S."/>
            <person name="Iwai M."/>
            <person name="Nobusawa T."/>
            <person name="Narise T."/>
            <person name="Kondo S."/>
            <person name="Saito H."/>
            <person name="Sato R."/>
            <person name="Murakawa M."/>
            <person name="Ihara Y."/>
            <person name="Oshima-Yamada Y."/>
            <person name="Ohtaka K."/>
            <person name="Satoh M."/>
            <person name="Sonobe K."/>
            <person name="Ishii M."/>
            <person name="Ohtani R."/>
            <person name="Kanamori-Sato M."/>
            <person name="Honoki R."/>
            <person name="Miyazaki D."/>
            <person name="Mochizuki H."/>
            <person name="Umetsu J."/>
            <person name="Higashi K."/>
            <person name="Shibata D."/>
            <person name="Kamiya Y."/>
            <person name="Sato N."/>
            <person name="Nakamura Y."/>
            <person name="Tabata S."/>
            <person name="Ida S."/>
            <person name="Kurokawa K."/>
            <person name="Ohta H."/>
        </authorList>
    </citation>
    <scope>NUCLEOTIDE SEQUENCE [LARGE SCALE GENOMIC DNA]</scope>
    <source>
        <strain evidence="7 8">NIES-2285</strain>
    </source>
</reference>
<dbReference type="EMBL" id="DF237246">
    <property type="protein sequence ID" value="GAQ86567.1"/>
    <property type="molecule type" value="Genomic_DNA"/>
</dbReference>
<evidence type="ECO:0000313" key="7">
    <source>
        <dbReference type="EMBL" id="GAQ86567.1"/>
    </source>
</evidence>
<dbReference type="InterPro" id="IPR009291">
    <property type="entry name" value="Vps62"/>
</dbReference>
<feature type="domain" description="Peroxin/Ferlin" evidence="6">
    <location>
        <begin position="3317"/>
        <end position="3358"/>
    </location>
</feature>
<evidence type="ECO:0000256" key="3">
    <source>
        <dbReference type="ARBA" id="ARBA00023055"/>
    </source>
</evidence>
<dbReference type="InterPro" id="IPR026847">
    <property type="entry name" value="VPS13"/>
</dbReference>
<gene>
    <name evidence="7" type="ORF">KFL_002970050</name>
</gene>
<dbReference type="PANTHER" id="PTHR16166:SF93">
    <property type="entry name" value="INTERMEMBRANE LIPID TRANSFER PROTEIN VPS13"/>
    <property type="match status" value="1"/>
</dbReference>
<dbReference type="Pfam" id="PF12624">
    <property type="entry name" value="VPS13_N"/>
    <property type="match status" value="1"/>
</dbReference>
<dbReference type="OMA" id="VHERRSY"/>
<feature type="compositionally biased region" description="Gly residues" evidence="4">
    <location>
        <begin position="1859"/>
        <end position="1868"/>
    </location>
</feature>
<dbReference type="SMART" id="SM00693">
    <property type="entry name" value="DysFN"/>
    <property type="match status" value="1"/>
</dbReference>
<feature type="compositionally biased region" description="Low complexity" evidence="4">
    <location>
        <begin position="1282"/>
        <end position="1311"/>
    </location>
</feature>
<keyword evidence="3" id="KW-0445">Lipid transport</keyword>
<evidence type="ECO:0000256" key="1">
    <source>
        <dbReference type="ARBA" id="ARBA00006545"/>
    </source>
</evidence>
<feature type="region of interest" description="Disordered" evidence="4">
    <location>
        <begin position="1158"/>
        <end position="1362"/>
    </location>
</feature>
<dbReference type="SMART" id="SM00694">
    <property type="entry name" value="DysFC"/>
    <property type="match status" value="1"/>
</dbReference>
<dbReference type="InterPro" id="IPR026854">
    <property type="entry name" value="VPS13_N"/>
</dbReference>
<feature type="region of interest" description="Disordered" evidence="4">
    <location>
        <begin position="1415"/>
        <end position="1492"/>
    </location>
</feature>
<dbReference type="STRING" id="105231.A0A1Y1ICW5"/>
<evidence type="ECO:0000259" key="5">
    <source>
        <dbReference type="SMART" id="SM00693"/>
    </source>
</evidence>
<evidence type="ECO:0000259" key="6">
    <source>
        <dbReference type="SMART" id="SM00694"/>
    </source>
</evidence>
<dbReference type="CDD" id="cd00030">
    <property type="entry name" value="C2"/>
    <property type="match status" value="1"/>
</dbReference>
<accession>A0A1Y1ICW5</accession>
<dbReference type="Pfam" id="PF25037">
    <property type="entry name" value="VPS13_C"/>
    <property type="match status" value="1"/>
</dbReference>
<dbReference type="InterPro" id="IPR056748">
    <property type="entry name" value="VPS13-like_C"/>
</dbReference>
<feature type="compositionally biased region" description="Basic and acidic residues" evidence="4">
    <location>
        <begin position="1417"/>
        <end position="1456"/>
    </location>
</feature>
<keyword evidence="8" id="KW-1185">Reference proteome</keyword>
<dbReference type="Proteomes" id="UP000054558">
    <property type="component" value="Unassembled WGS sequence"/>
</dbReference>
<dbReference type="GO" id="GO:0005737">
    <property type="term" value="C:cytoplasm"/>
    <property type="evidence" value="ECO:0007669"/>
    <property type="project" value="UniProtKB-ARBA"/>
</dbReference>
<dbReference type="InterPro" id="IPR006614">
    <property type="entry name" value="Peroxin/Ferlin"/>
</dbReference>
<dbReference type="Pfam" id="PF06398">
    <property type="entry name" value="Pex24p"/>
    <property type="match status" value="1"/>
</dbReference>
<dbReference type="GO" id="GO:0098588">
    <property type="term" value="C:bounding membrane of organelle"/>
    <property type="evidence" value="ECO:0007669"/>
    <property type="project" value="UniProtKB-ARBA"/>
</dbReference>
<feature type="region of interest" description="Disordered" evidence="4">
    <location>
        <begin position="2507"/>
        <end position="2546"/>
    </location>
</feature>
<feature type="compositionally biased region" description="Basic and acidic residues" evidence="4">
    <location>
        <begin position="1268"/>
        <end position="1277"/>
    </location>
</feature>
<dbReference type="InterPro" id="IPR009543">
    <property type="entry name" value="VPS13_VAB"/>
</dbReference>
<evidence type="ECO:0000313" key="8">
    <source>
        <dbReference type="Proteomes" id="UP000054558"/>
    </source>
</evidence>
<feature type="compositionally biased region" description="Low complexity" evidence="4">
    <location>
        <begin position="2945"/>
        <end position="2960"/>
    </location>
</feature>
<feature type="compositionally biased region" description="Basic and acidic residues" evidence="4">
    <location>
        <begin position="1158"/>
        <end position="1185"/>
    </location>
</feature>
<feature type="region of interest" description="Disordered" evidence="4">
    <location>
        <begin position="2923"/>
        <end position="2964"/>
    </location>
</feature>
<evidence type="ECO:0000256" key="2">
    <source>
        <dbReference type="ARBA" id="ARBA00022448"/>
    </source>
</evidence>
<dbReference type="GO" id="GO:0006623">
    <property type="term" value="P:protein targeting to vacuole"/>
    <property type="evidence" value="ECO:0000318"/>
    <property type="project" value="GO_Central"/>
</dbReference>
<comment type="similarity">
    <text evidence="1">Belongs to the VPS13 family.</text>
</comment>
<dbReference type="InterPro" id="IPR010482">
    <property type="entry name" value="TECPR1-like_DysF"/>
</dbReference>
<feature type="compositionally biased region" description="Acidic residues" evidence="4">
    <location>
        <begin position="3413"/>
        <end position="3423"/>
    </location>
</feature>
<feature type="region of interest" description="Disordered" evidence="4">
    <location>
        <begin position="1854"/>
        <end position="1876"/>
    </location>
</feature>
<feature type="compositionally biased region" description="Basic and acidic residues" evidence="4">
    <location>
        <begin position="1463"/>
        <end position="1475"/>
    </location>
</feature>
<dbReference type="OrthoDB" id="428159at2759"/>
<keyword evidence="2" id="KW-0813">Transport</keyword>
<feature type="region of interest" description="Disordered" evidence="4">
    <location>
        <begin position="3221"/>
        <end position="3244"/>
    </location>
</feature>
<feature type="compositionally biased region" description="Polar residues" evidence="4">
    <location>
        <begin position="791"/>
        <end position="800"/>
    </location>
</feature>
<sequence>MVFEAQLVSVLQRYLGTYVHGLSREALSVSVWKGDVELRNLKLRAEALNALDLPISVKAGFLGSITLKVPWNRLGQEPVIVLLDRIFLIAEPYTGAERARVDPDEEDVPAVFESKRRRIEEAELQYVKKKGKATAEAQQNSGWLQGLISTIVGNLKLSVTNVHVRYEDGTSNPGHFFAMGFTLAKLAAVTVDEEGNETFATSNALDRLRKSVEMSRLAVYADPDSEPFRVRKPWGELTADEWAAIFERGIRDDESLAAPVAVLEQSGRSEGDERRPLRHYLLRPVSLGARYSKLSSQEIERRPDVPLHMASATLQDVTLTLEQAQFRDAMKLLESFNKYSKLQNVAHLRPRKKVREDPRAWWRFALKGVKQQVLKHRATLDWQDLVHLAHLRRKYIPLYGRLLTSAQPGQNVGDNSDIKAMDREIPVETAALWRIIAHKQADQVARRRAQEEAERRQEASKSWWSYLGFGGGGSKGQVERPEALSEAEWAKIQQLVGLDEPGAANLAAMYGQEGPNMLQVALDVTFHRSQVRLLGRAEDDEVLRLGSEGFLVGARVYPQMKVARIGLERYGVHVPEGKLLQSILRKDVKETVSLEFVLAPLNRSDLDWSLAATCAPAHITIWRASVDRVLDFFQAGRAASPATVQDTAAALQVKLEEARKSATQQLQAAMQQKPRFSIDLDLDAPKVAIPTSYLADGGGNTQLLVDLGHFTVRTDDDPTDLSKEEIDLYTRFKLNATDISAFLSDGDWDWEARAPLHEAPECKTGEDNQPGGRLEEEAEGSTSRTSGEETPGQQTEGPTSRVLSLLDNTGLTVALHQIFMPHPRYPTTRVALRVPLLGFHFSPARYHRLMAVVDAVLPKSEPEQKLDERAEKDGELRPWGPAELEGPVHVLRWEGLTRTQATWKPAWGLLAGVYLYLLDHKDADTYMHYTGLIGKQVRDVPPDKIQGCEHVVAVMDPGASVDSIAQATNAVVLRFDSEARKEQWKAAMQNAVYRASAPAALTLLSGDSGSEEGSEFDAASQPEHEVTPGGIPPGRANTPEGRLVEAVVEKASDREELNPALQQNVFLVGVLDVLRVDVDGSRNGGEEFPLLQVRASGTRVEMVQRMYDMSVGMVLQSVEIEDLLHGGTAPECRFLARSFLAAREDLDRSKSEEAQALEALEKESGWDKVDDEGGSRRSGREESGKGGEGAGRGPEEGSERKERTSGGRPPRAEGGKRGAATESTATRSEGEGDPSRDPMNNASEAEEETAGSRNTERAEEGMQSPRTPKGEVEKLDGDDFYDAASTLSRSDSSRSGRSVRSGRSPSLGPRTVSSHGSVYFDAPEGGASPRGRRLELLPPSFKESGILKLEEKDDQEETGGKGSTFVKVVAIMRQTQSPEYRGVDTQVVLDMATLDFFFNRPTVLALMDFVQQITEPPKGEEGEAGPLDKGKQKVGGEEERRKEGREHEGAESKEGPAEGEDKEAEKGKDEGEESKGTVVSKFEPAALEPGKSTEKPAVISGLLGHGKSRVIFGLEVRMQRVQVVLNQDQGGIPLGVLAMLDLSNEVRVFPSSFAVKAELGSLRISDARLGEGHPYGEMFGMQSAAGGSFIMASFESYDPGEDEYFGYDYSLCVRLAAVRTVILYRFVQELSAYFMDLIPPGTGAETEKQLRATVAGVEQWIQQSDVHGQPAIQLDVQMESPVILMPECSDSKDYIELAIERIALNNEAQWKGGEGEEDMAAVRLDVMTLSIEGLGVRVGGEGGQVGHEIVEEASGLQVVAVRPLRDVLKQVPAIDITVAVDKLKAGMASSEYQVVSRVALTNLSEEPHLPPKLRNAENEAPAPGGQQTAADQAPQNEIVEAGGTGLLPEDEEKLQEVEGGVGTGGESGGAEKKGQPWASVRLTVDVRSVEVELYTSDTRETSLALVQMEGLWAAYRMTTSQVSVINASLLRLHLLDLRDSTDDSMRFLVGSTVDVDPDHPLHAGAEAAEGSPLLTLLVVDAQIAPDSITVSVRLQRPRVLVVVDFLLAVFQFFIPHMAMLPGGGVADEGKAQKLDPLGTQHDIRLRGGVYEQSEEELALSPGRQLVADRPGVAEYVYDGKGGTLVLKDQEGEVLHKPPATPLIIIGPGKNLRFRNVTIKGAAFLDWSVQLGACSRYTVEEADGVTLEASRQAIAQAHEVPRSEQRLTKRVQKGPEEVAQAKQQQQSPPVKMLVHAQIYSPELTFYDSTPWPSGTVVRPERLLRLKMDAHATLSMRGNDMWARGLINGLTVEASNGVSVVEPLTATAELTTTGGKQLLAVALSPVAVHLSFTTLRLLLRLQADILETLQLTSSQFTVKCTQFDRIWLGKGNAELPSSRPLSVWRPRVPPGYASLGDCLVTGPTPPSKAVLALSTAFSRTRKPVRLERVYTSPTPASEEGTGDDPEECYSIWRPVAPPGYVTLGYLVEKGTRQPPPGVVWCAREDLVTTAAVGDCLFSQAGGSPDRPPLSLWHIENSAGTFVLLDRPGPAPEDAAFDLRDMLRFVSLGQAAPRPDAPPPGGGAGLSRLPSRQGATGGASSLPSLEDGDEAEDPAIAERRKVYQVVAELRRVWWSKGIPGIKPVSIWRPVPPAGSAIFGDVAVTGFEPPAQGLTVVDEGSDRWASPEDYDLCIVFPHPNSKHAVSIWWPRAPPGYHALGCVACPGTQKPATSLVRCVRRDLLRPVGTASPPLMDTFGVRGLPELGLWRVQNEMNTFLVGPDHDPPPPYKAFALKDLSSDRPPDTLALEAKLGSVTLTVYDDFGGLMTPLLEAGLRTSQVTVHGRPEMLNAVVATAVAAATFNPGLDVWEPVIEPWEAMVRCEYVNDPSELSLPGVTRLRLSASSAVNVNASSATVSTLVEAVAAYNKVTQMEEDAKKEGQKRVLEKGKLTIERSALDQKSKAAVAVTNQLGRDMWVRVVESSSEESTGKVVRLPSGRETRVALPPPQTLQRTSSSRSSALLPSERNGTERLLPKTRRFAAVRVGSAEGLPPASSVNTQEFLSALRLVTAGLPASGSASPALGRHFVELLQHQSARTRCVVGRPNPETPDLLDVRWDEVFVFELPPEGEASVDLVVTNQGANGGRGAVVGGTSVPVPQSNVKDAPEWFTLRTSDGEENGRVSVAVQLVGLEKGEGSGGEKWKRGKRVQSKEEGPSGLQLGLGEDGPWSSLRSVIPVGAFVRTVGGMQIVVQVDMANGRKHVTLRSPAVLFNDSTVSLEASVVPRALRDADDEESDTAAPQGSQGDRDITGPLEVEEEIFENERLIPCVGWGNAFLPTDPGHWTNRDNTQSEPEFKDPPLPPGWEWAGDWQLDTSGNVDYEGWAYACNFSQLRRWPPRSPKYKFKKCFDFVRRRRWVRVRRRVLDESLAGRVSLGVVAAGETLPLPWTAVDPSKDLCLQVRPMLGPSPDVPAHRWAEPAEEAEAEDDSPLPLRPLSTTSGGPRHHKRVAPSEFVLRELSPTTQILESDEITGRAAKVPGKVWLCMTVRADKLQRQTPGRDPVNDWKLRVSPVISLENDLPEGGQFTVYEKPPRASLEPRQSGEVDSGKQVGILAADVRRPVFLKWEFDGWQMDKDSVLISHPDKSPERVLSLTHLDTNRHLRLGLDFQPSDGELPRLIRLYAPFWLQVRPGLKLSIQVVKVSGTVAAGKGRDHWIGQAIARVNIAKRIAERKENKQQAKQNQVAPADVVSFSRVAKVLEDLGDVAPSEPVLLSRAADDKAGLCVRMAGSDADYGPALALAELEEHAADRVEMMARGSDGSYMNVMVGIESCPLKIETTRVIMLQPHTLLSNQYGDTITFRQEGTDKELKLDVEAAAVPLIWTSTEHPERMEVRVGDLPWSRPFRTDEDGTLTVLMGDLTHPLLPRLLRIEIRTVLEEARFLVTFRRPPIHPPYRLENRSGNCVLEYRQGGLPDEAQWAALDPHSAAAFVWQDKVQEEKRLEVRARVGGVLGEPQSYDLERLGRLDSLPVPGSGTAGGPPQLEAFLYVEGPERVLRFVVPEGDRQVVTRNSGAGKVGELASDWVGATPEDSLGTSQASAHLLDVSVDVPELGLSVIDHVPQELLYCHVASLQLGYTTGLGKGVTRTRLQLRHFQVDNQLPWSPLPVLLAPEPEDAHSGTPPSWVLQVTIISKEEPGHTAQEYPYIGLHTPDIAWNIAIHEPIVWRLLDFYEKLGLDRLGGSPEPGQQQAATVDPYIGVHLLDFSEHRLKLTTEMAPGQRPPGALGVWGPLLTALGNTNAMHLVFHAVVRENLFMRRSEFVNAMIAHVARDLLSQPLRLLTGVDVLGNTSSTLGQAGRILADASMDRVFVRRRNRAERMSNVEGLGSGIKEGARALGRALARGIYGTVARPVQGASRDGLEGFSQGCLQGFVGCLLLPASGCLDLASKTTDGIDTTWVKLLSGNKGKQRVRLPRAFTADGVLRPYDEEQARGQAVLHAVQLKHKVALTDFYEAHFWLVKQRTLILTNHRMLLVQGDTVLWTVTWDEYLALELADVGPDVSTRPPRVIVHLRHWQHARSVFERKALMRSIRCQPGTSQARHVYAAIKRAHAKFGPQEKEAVTGIGLTHRRRPLYRAGKSGLRMIPDLDKEEPRRAPLEITAGPSESATKTPVEHFELIWWNKDAQEAGAALGCLPCCSGPQPLSHNAGPVAIWRPVPPPGYVTLGNVLTRDFDPPGSVPAYRDDHGRETPLFAAPTEYDLIYRDVGTPGYTPLTLWAPRAPEGYVPGGHVAVAGWEEPPRDFATCIHSEAAEPVSVNGSNPIWQPSRELASLWPCNVWGTDSPGNTFIAHRGQDPPPPARLYKLRE</sequence>
<feature type="compositionally biased region" description="Basic and acidic residues" evidence="4">
    <location>
        <begin position="1805"/>
        <end position="1817"/>
    </location>
</feature>
<dbReference type="Pfam" id="PF25036">
    <property type="entry name" value="VPS13_VAB"/>
    <property type="match status" value="1"/>
</dbReference>
<protein>
    <submittedName>
        <fullName evidence="7">Vacuolar protein sorting-associated protein</fullName>
    </submittedName>
</protein>
<feature type="region of interest" description="Disordered" evidence="4">
    <location>
        <begin position="3404"/>
        <end position="3441"/>
    </location>
</feature>
<dbReference type="PANTHER" id="PTHR16166">
    <property type="entry name" value="VACUOLAR PROTEIN SORTING-ASSOCIATED PROTEIN VPS13"/>
    <property type="match status" value="1"/>
</dbReference>
<dbReference type="GO" id="GO:0006869">
    <property type="term" value="P:lipid transport"/>
    <property type="evidence" value="ECO:0007669"/>
    <property type="project" value="UniProtKB-KW"/>
</dbReference>
<feature type="domain" description="Peroxin/Ferlin" evidence="5">
    <location>
        <begin position="3247"/>
        <end position="3308"/>
    </location>
</feature>
<feature type="region of interest" description="Disordered" evidence="4">
    <location>
        <begin position="1005"/>
        <end position="1039"/>
    </location>
</feature>
<feature type="region of interest" description="Disordered" evidence="4">
    <location>
        <begin position="3130"/>
        <end position="3158"/>
    </location>
</feature>